<dbReference type="GO" id="GO:0005524">
    <property type="term" value="F:ATP binding"/>
    <property type="evidence" value="ECO:0007669"/>
    <property type="project" value="UniProtKB-KW"/>
</dbReference>
<keyword evidence="4" id="KW-1185">Reference proteome</keyword>
<dbReference type="InterPro" id="IPR050267">
    <property type="entry name" value="Anti-sigma-factor_SerPK"/>
</dbReference>
<dbReference type="PANTHER" id="PTHR35526">
    <property type="entry name" value="ANTI-SIGMA-F FACTOR RSBW-RELATED"/>
    <property type="match status" value="1"/>
</dbReference>
<dbReference type="PANTHER" id="PTHR35526:SF3">
    <property type="entry name" value="ANTI-SIGMA-F FACTOR RSBW"/>
    <property type="match status" value="1"/>
</dbReference>
<dbReference type="RefSeq" id="WP_069918619.1">
    <property type="nucleotide sequence ID" value="NZ_MEHK01000001.1"/>
</dbReference>
<reference evidence="3 4" key="1">
    <citation type="submission" date="2016-08" db="EMBL/GenBank/DDBJ databases">
        <title>The complete genome of Streptomyces subrutilus 10-1-1.</title>
        <authorList>
            <person name="Chen X."/>
        </authorList>
    </citation>
    <scope>NUCLEOTIDE SEQUENCE [LARGE SCALE GENOMIC DNA]</scope>
    <source>
        <strain evidence="3 4">10-1-1</strain>
    </source>
</reference>
<protein>
    <submittedName>
        <fullName evidence="3">ATP-binding protein</fullName>
    </submittedName>
</protein>
<evidence type="ECO:0000259" key="2">
    <source>
        <dbReference type="Pfam" id="PF13581"/>
    </source>
</evidence>
<evidence type="ECO:0000256" key="1">
    <source>
        <dbReference type="ARBA" id="ARBA00022527"/>
    </source>
</evidence>
<dbReference type="Gene3D" id="3.30.565.10">
    <property type="entry name" value="Histidine kinase-like ATPase, C-terminal domain"/>
    <property type="match status" value="1"/>
</dbReference>
<feature type="domain" description="Histidine kinase/HSP90-like ATPase" evidence="2">
    <location>
        <begin position="34"/>
        <end position="146"/>
    </location>
</feature>
<keyword evidence="1" id="KW-0808">Transferase</keyword>
<evidence type="ECO:0000313" key="3">
    <source>
        <dbReference type="EMBL" id="OEJ30474.1"/>
    </source>
</evidence>
<dbReference type="CDD" id="cd16936">
    <property type="entry name" value="HATPase_RsbW-like"/>
    <property type="match status" value="1"/>
</dbReference>
<keyword evidence="3" id="KW-0067">ATP-binding</keyword>
<evidence type="ECO:0000313" key="4">
    <source>
        <dbReference type="Proteomes" id="UP000095705"/>
    </source>
</evidence>
<keyword evidence="1" id="KW-0418">Kinase</keyword>
<comment type="caution">
    <text evidence="3">The sequence shown here is derived from an EMBL/GenBank/DDBJ whole genome shotgun (WGS) entry which is preliminary data.</text>
</comment>
<accession>A0A1E5PLS5</accession>
<dbReference type="Pfam" id="PF13581">
    <property type="entry name" value="HATPase_c_2"/>
    <property type="match status" value="1"/>
</dbReference>
<dbReference type="SUPFAM" id="SSF55874">
    <property type="entry name" value="ATPase domain of HSP90 chaperone/DNA topoisomerase II/histidine kinase"/>
    <property type="match status" value="1"/>
</dbReference>
<dbReference type="GO" id="GO:0004674">
    <property type="term" value="F:protein serine/threonine kinase activity"/>
    <property type="evidence" value="ECO:0007669"/>
    <property type="project" value="UniProtKB-KW"/>
</dbReference>
<name>A0A1E5PLS5_9ACTN</name>
<dbReference type="STRING" id="36818.BGK67_03090"/>
<sequence length="165" mass="17103">MRTGEKHHIGRSEVRSLAVKAVGWAGSFPVSQGVRAARLWTAGHLTSLGWDNWAPDTAHSVLLSVSELVTNAHVHAAGTAHLVLTWDGTCLHVSVSDSDPQLPAPRPADATADAGATSGRGLGIVTTLADSWDVHACHGGKAITACFRPRGGPDPHAGGPDFRTG</sequence>
<dbReference type="InterPro" id="IPR003594">
    <property type="entry name" value="HATPase_dom"/>
</dbReference>
<keyword evidence="1" id="KW-0723">Serine/threonine-protein kinase</keyword>
<dbReference type="EMBL" id="MEHK01000001">
    <property type="protein sequence ID" value="OEJ30474.1"/>
    <property type="molecule type" value="Genomic_DNA"/>
</dbReference>
<gene>
    <name evidence="3" type="ORF">BGK67_03090</name>
</gene>
<keyword evidence="3" id="KW-0547">Nucleotide-binding</keyword>
<dbReference type="InterPro" id="IPR036890">
    <property type="entry name" value="HATPase_C_sf"/>
</dbReference>
<dbReference type="AlphaFoldDB" id="A0A1E5PLS5"/>
<proteinExistence type="predicted"/>
<organism evidence="3 4">
    <name type="scientific">Streptomyces subrutilus</name>
    <dbReference type="NCBI Taxonomy" id="36818"/>
    <lineage>
        <taxon>Bacteria</taxon>
        <taxon>Bacillati</taxon>
        <taxon>Actinomycetota</taxon>
        <taxon>Actinomycetes</taxon>
        <taxon>Kitasatosporales</taxon>
        <taxon>Streptomycetaceae</taxon>
        <taxon>Streptomyces</taxon>
    </lineage>
</organism>
<dbReference type="Proteomes" id="UP000095705">
    <property type="component" value="Unassembled WGS sequence"/>
</dbReference>